<dbReference type="AlphaFoldDB" id="A0ABD2FFY4"/>
<comment type="caution">
    <text evidence="1">The sequence shown here is derived from an EMBL/GenBank/DDBJ whole genome shotgun (WGS) entry which is preliminary data.</text>
</comment>
<sequence>MSRRTKSRCVRQIPTTLRSIWRKRRRGSDLKEVIVDQLTKKTCWREIWDSAPILLLSPEAAEFTSNPISALREMSMSGVI</sequence>
<reference evidence="1 2" key="1">
    <citation type="journal article" date="2022" name="G3 (Bethesda)">
        <title>Evaluating Illumina-, Nanopore-, and PacBio-based genome assembly strategies with the bald notothen, Trematomus borchgrevinki.</title>
        <authorList>
            <person name="Rayamajhi N."/>
            <person name="Cheng C.C."/>
            <person name="Catchen J.M."/>
        </authorList>
    </citation>
    <scope>NUCLEOTIDE SEQUENCE [LARGE SCALE GENOMIC DNA]</scope>
    <source>
        <strain evidence="1">AGRC-2024</strain>
    </source>
</reference>
<dbReference type="EMBL" id="JBIYXZ010002090">
    <property type="protein sequence ID" value="KAL3040393.1"/>
    <property type="molecule type" value="Genomic_DNA"/>
</dbReference>
<evidence type="ECO:0000313" key="2">
    <source>
        <dbReference type="Proteomes" id="UP001619887"/>
    </source>
</evidence>
<reference evidence="1 2" key="2">
    <citation type="journal article" date="2024" name="G3 (Bethesda)">
        <title>The genome of the cryopelagic Antarctic bald notothen, Trematomus borchgrevinki.</title>
        <authorList>
            <person name="Rayamajhi N."/>
            <person name="Rivera-Colon A.G."/>
            <person name="Minhas B.F."/>
            <person name="Cheng C.C."/>
            <person name="Catchen J.M."/>
        </authorList>
    </citation>
    <scope>NUCLEOTIDE SEQUENCE [LARGE SCALE GENOMIC DNA]</scope>
    <source>
        <strain evidence="1">AGRC-2024</strain>
    </source>
</reference>
<organism evidence="1 2">
    <name type="scientific">Pagothenia borchgrevinki</name>
    <name type="common">Bald rockcod</name>
    <name type="synonym">Trematomus borchgrevinki</name>
    <dbReference type="NCBI Taxonomy" id="8213"/>
    <lineage>
        <taxon>Eukaryota</taxon>
        <taxon>Metazoa</taxon>
        <taxon>Chordata</taxon>
        <taxon>Craniata</taxon>
        <taxon>Vertebrata</taxon>
        <taxon>Euteleostomi</taxon>
        <taxon>Actinopterygii</taxon>
        <taxon>Neopterygii</taxon>
        <taxon>Teleostei</taxon>
        <taxon>Neoteleostei</taxon>
        <taxon>Acanthomorphata</taxon>
        <taxon>Eupercaria</taxon>
        <taxon>Perciformes</taxon>
        <taxon>Notothenioidei</taxon>
        <taxon>Nototheniidae</taxon>
        <taxon>Pagothenia</taxon>
    </lineage>
</organism>
<name>A0ABD2FFY4_PAGBO</name>
<evidence type="ECO:0000313" key="1">
    <source>
        <dbReference type="EMBL" id="KAL3040393.1"/>
    </source>
</evidence>
<dbReference type="Proteomes" id="UP001619887">
    <property type="component" value="Unassembled WGS sequence"/>
</dbReference>
<proteinExistence type="predicted"/>
<keyword evidence="2" id="KW-1185">Reference proteome</keyword>
<accession>A0ABD2FFY4</accession>
<protein>
    <submittedName>
        <fullName evidence="1">Uncharacterized protein</fullName>
    </submittedName>
</protein>
<gene>
    <name evidence="1" type="ORF">OYC64_011425</name>
</gene>